<dbReference type="SUPFAM" id="SSF143100">
    <property type="entry name" value="TTHA1013/TTHA0281-like"/>
    <property type="match status" value="1"/>
</dbReference>
<reference evidence="2" key="1">
    <citation type="submission" date="2022-05" db="EMBL/GenBank/DDBJ databases">
        <title>Expanded diversity of anoxic marine methylotrophy in a Black Sea sulfate reducing microorganism.</title>
        <authorList>
            <person name="Fischer P.Q."/>
            <person name="Stams A.J.M."/>
            <person name="Villanueva L."/>
            <person name="Sousa D.Z."/>
        </authorList>
    </citation>
    <scope>NUCLEOTIDE SEQUENCE</scope>
    <source>
        <strain evidence="2">P130</strain>
    </source>
</reference>
<comment type="caution">
    <text evidence="2">The sequence shown here is derived from an EMBL/GenBank/DDBJ whole genome shotgun (WGS) entry which is preliminary data.</text>
</comment>
<protein>
    <submittedName>
        <fullName evidence="2">Type II toxin-antitoxin system HicB family antitoxin</fullName>
    </submittedName>
</protein>
<organism evidence="2 3">
    <name type="scientific">Desulfosporosinus nitroreducens</name>
    <dbReference type="NCBI Taxonomy" id="2018668"/>
    <lineage>
        <taxon>Bacteria</taxon>
        <taxon>Bacillati</taxon>
        <taxon>Bacillota</taxon>
        <taxon>Clostridia</taxon>
        <taxon>Eubacteriales</taxon>
        <taxon>Desulfitobacteriaceae</taxon>
        <taxon>Desulfosporosinus</taxon>
    </lineage>
</organism>
<sequence>MKYVFTSFIWKDEESETFKVYFPDLPDCSAEGKDFQEAFIEAWKALGCYLYELEKNKKPIPQDEYFSNPTQRATIPIEVDLAEIRRIFDTELINKTLRIPKWLDNMAKENKINFSQTLREALKEKLGIYD</sequence>
<name>A0ABT8QX65_9FIRM</name>
<accession>A0ABT8QX65</accession>
<dbReference type="Proteomes" id="UP001176021">
    <property type="component" value="Unassembled WGS sequence"/>
</dbReference>
<keyword evidence="3" id="KW-1185">Reference proteome</keyword>
<dbReference type="Gene3D" id="3.30.160.250">
    <property type="match status" value="1"/>
</dbReference>
<evidence type="ECO:0000313" key="3">
    <source>
        <dbReference type="Proteomes" id="UP001176021"/>
    </source>
</evidence>
<dbReference type="RefSeq" id="WP_302049502.1">
    <property type="nucleotide sequence ID" value="NZ_JAMJEV010000016.1"/>
</dbReference>
<dbReference type="InterPro" id="IPR035069">
    <property type="entry name" value="TTHA1013/TTHA0281-like"/>
</dbReference>
<evidence type="ECO:0000259" key="1">
    <source>
        <dbReference type="Pfam" id="PF15919"/>
    </source>
</evidence>
<gene>
    <name evidence="2" type="ORF">M8H41_17550</name>
</gene>
<dbReference type="InterPro" id="IPR031807">
    <property type="entry name" value="HicB-like"/>
</dbReference>
<dbReference type="EMBL" id="JAMJEV010000016">
    <property type="protein sequence ID" value="MDO0824643.1"/>
    <property type="molecule type" value="Genomic_DNA"/>
</dbReference>
<dbReference type="Pfam" id="PF15919">
    <property type="entry name" value="HicB_lk_antitox"/>
    <property type="match status" value="1"/>
</dbReference>
<evidence type="ECO:0000313" key="2">
    <source>
        <dbReference type="EMBL" id="MDO0824643.1"/>
    </source>
</evidence>
<proteinExistence type="predicted"/>
<feature type="domain" description="HicB-like antitoxin of toxin-antitoxin system" evidence="1">
    <location>
        <begin position="9"/>
        <end position="119"/>
    </location>
</feature>